<feature type="domain" description="Kringle" evidence="8">
    <location>
        <begin position="37"/>
        <end position="117"/>
    </location>
</feature>
<gene>
    <name evidence="9" type="primary">PIK3IP1</name>
</gene>
<dbReference type="InterPro" id="IPR000001">
    <property type="entry name" value="Kringle"/>
</dbReference>
<dbReference type="PROSITE" id="PS00021">
    <property type="entry name" value="KRINGLE_1"/>
    <property type="match status" value="1"/>
</dbReference>
<proteinExistence type="predicted"/>
<dbReference type="GO" id="GO:0005102">
    <property type="term" value="F:signaling receptor binding"/>
    <property type="evidence" value="ECO:0007669"/>
    <property type="project" value="TreeGrafter"/>
</dbReference>
<evidence type="ECO:0000313" key="10">
    <source>
        <dbReference type="Proteomes" id="UP000314983"/>
    </source>
</evidence>
<dbReference type="SUPFAM" id="SSF57440">
    <property type="entry name" value="Kringle-like"/>
    <property type="match status" value="1"/>
</dbReference>
<dbReference type="AlphaFoldDB" id="A0A4W4HBS3"/>
<dbReference type="PRINTS" id="PR00018">
    <property type="entry name" value="KRINGLE"/>
</dbReference>
<name>A0A4W4HBS3_ELEEL</name>
<organism evidence="9 10">
    <name type="scientific">Electrophorus electricus</name>
    <name type="common">Electric eel</name>
    <name type="synonym">Gymnotus electricus</name>
    <dbReference type="NCBI Taxonomy" id="8005"/>
    <lineage>
        <taxon>Eukaryota</taxon>
        <taxon>Metazoa</taxon>
        <taxon>Chordata</taxon>
        <taxon>Craniata</taxon>
        <taxon>Vertebrata</taxon>
        <taxon>Euteleostomi</taxon>
        <taxon>Actinopterygii</taxon>
        <taxon>Neopterygii</taxon>
        <taxon>Teleostei</taxon>
        <taxon>Ostariophysi</taxon>
        <taxon>Gymnotiformes</taxon>
        <taxon>Gymnotoidei</taxon>
        <taxon>Gymnotidae</taxon>
        <taxon>Electrophorus</taxon>
    </lineage>
</organism>
<dbReference type="Gene3D" id="2.40.20.10">
    <property type="entry name" value="Plasminogen Kringle 4"/>
    <property type="match status" value="1"/>
</dbReference>
<feature type="transmembrane region" description="Helical" evidence="6">
    <location>
        <begin position="247"/>
        <end position="273"/>
    </location>
</feature>
<dbReference type="FunFam" id="2.40.20.10:FF:000001">
    <property type="entry name" value="Urokinase-type plasminogen activator"/>
    <property type="match status" value="1"/>
</dbReference>
<evidence type="ECO:0000256" key="5">
    <source>
        <dbReference type="SAM" id="MobiDB-lite"/>
    </source>
</evidence>
<evidence type="ECO:0000256" key="1">
    <source>
        <dbReference type="ARBA" id="ARBA00022572"/>
    </source>
</evidence>
<feature type="disulfide bond" evidence="4">
    <location>
        <begin position="59"/>
        <end position="98"/>
    </location>
</feature>
<evidence type="ECO:0000256" key="6">
    <source>
        <dbReference type="SAM" id="Phobius"/>
    </source>
</evidence>
<evidence type="ECO:0000256" key="4">
    <source>
        <dbReference type="PROSITE-ProRule" id="PRU00121"/>
    </source>
</evidence>
<protein>
    <recommendedName>
        <fullName evidence="8">Kringle domain-containing protein</fullName>
    </recommendedName>
</protein>
<dbReference type="STRING" id="8005.ENSEEEP00000048938"/>
<keyword evidence="6" id="KW-0812">Transmembrane</keyword>
<feature type="region of interest" description="Disordered" evidence="5">
    <location>
        <begin position="324"/>
        <end position="347"/>
    </location>
</feature>
<feature type="chain" id="PRO_5044188054" description="Kringle domain-containing protein" evidence="7">
    <location>
        <begin position="32"/>
        <end position="347"/>
    </location>
</feature>
<reference evidence="9" key="5">
    <citation type="submission" date="2025-09" db="UniProtKB">
        <authorList>
            <consortium name="Ensembl"/>
        </authorList>
    </citation>
    <scope>IDENTIFICATION</scope>
</reference>
<dbReference type="Proteomes" id="UP000314983">
    <property type="component" value="Chromosome 9"/>
</dbReference>
<reference evidence="9" key="4">
    <citation type="submission" date="2025-08" db="UniProtKB">
        <authorList>
            <consortium name="Ensembl"/>
        </authorList>
    </citation>
    <scope>IDENTIFICATION</scope>
</reference>
<dbReference type="GO" id="GO:0005615">
    <property type="term" value="C:extracellular space"/>
    <property type="evidence" value="ECO:0007669"/>
    <property type="project" value="TreeGrafter"/>
</dbReference>
<evidence type="ECO:0000313" key="9">
    <source>
        <dbReference type="Ensembl" id="ENSEEEP00000048938.2"/>
    </source>
</evidence>
<reference evidence="10" key="1">
    <citation type="journal article" date="2014" name="Science">
        <title>Nonhuman genetics. Genomic basis for the convergent evolution of electric organs.</title>
        <authorList>
            <person name="Gallant J.R."/>
            <person name="Traeger L.L."/>
            <person name="Volkening J.D."/>
            <person name="Moffett H."/>
            <person name="Chen P.H."/>
            <person name="Novina C.D."/>
            <person name="Phillips G.N.Jr."/>
            <person name="Anand R."/>
            <person name="Wells G.B."/>
            <person name="Pinch M."/>
            <person name="Guth R."/>
            <person name="Unguez G.A."/>
            <person name="Albert J.S."/>
            <person name="Zakon H.H."/>
            <person name="Samanta M.P."/>
            <person name="Sussman M.R."/>
        </authorList>
    </citation>
    <scope>NUCLEOTIDE SEQUENCE [LARGE SCALE GENOMIC DNA]</scope>
</reference>
<keyword evidence="1 4" id="KW-0420">Kringle</keyword>
<keyword evidence="6" id="KW-0472">Membrane</keyword>
<dbReference type="InterPro" id="IPR013806">
    <property type="entry name" value="Kringle-like"/>
</dbReference>
<keyword evidence="2 7" id="KW-0732">Signal</keyword>
<keyword evidence="10" id="KW-1185">Reference proteome</keyword>
<sequence>MNCNCLTGIWEFKMIRRLHFVVLLSAGLVNCSSFIQECLTSSGVEYRGTQQKSSSGNICLNWNNVSRDYDVTSHADSDSGVGDHIFCRNPDGSDRPWCYVSTTDGRTLREACAIDPCQDQAITVTSLAGPDPSPRSSSEAFELAKPPSVRAEDAVVQPVMGVSQRVRFAPKKKKDLGTMGRYCDEDYCGWLPKSTTPNLFCYGRGTGCVLILKLKLVQGGVKKRFDQSLGLKLCSELPSLLSLLCTLTGYVLAVLMMAIIILLGVGITVGYFYKRGRDLKKKHEQRAYEREMHRITLPLSAFANPTCELVDENAVVVVAESGEQTPGQGTVEGGGEPLIGPAGTPGA</sequence>
<dbReference type="PROSITE" id="PS50070">
    <property type="entry name" value="KRINGLE_2"/>
    <property type="match status" value="1"/>
</dbReference>
<comment type="caution">
    <text evidence="4">Lacks conserved residue(s) required for the propagation of feature annotation.</text>
</comment>
<dbReference type="Pfam" id="PF00051">
    <property type="entry name" value="Kringle"/>
    <property type="match status" value="1"/>
</dbReference>
<evidence type="ECO:0000259" key="8">
    <source>
        <dbReference type="PROSITE" id="PS50070"/>
    </source>
</evidence>
<evidence type="ECO:0000256" key="3">
    <source>
        <dbReference type="ARBA" id="ARBA00023157"/>
    </source>
</evidence>
<accession>A0A4W4HBS3</accession>
<dbReference type="InterPro" id="IPR018056">
    <property type="entry name" value="Kringle_CS"/>
</dbReference>
<feature type="signal peptide" evidence="7">
    <location>
        <begin position="1"/>
        <end position="31"/>
    </location>
</feature>
<dbReference type="InterPro" id="IPR050759">
    <property type="entry name" value="Serine_protease_kringle"/>
</dbReference>
<dbReference type="CDD" id="cd00108">
    <property type="entry name" value="KR"/>
    <property type="match status" value="1"/>
</dbReference>
<evidence type="ECO:0000256" key="7">
    <source>
        <dbReference type="SAM" id="SignalP"/>
    </source>
</evidence>
<dbReference type="OMA" id="MFLSLHF"/>
<reference evidence="9" key="3">
    <citation type="submission" date="2020-05" db="EMBL/GenBank/DDBJ databases">
        <title>Electrophorus electricus (electric eel) genome, fEleEle1, primary haplotype.</title>
        <authorList>
            <person name="Myers G."/>
            <person name="Meyer A."/>
            <person name="Fedrigo O."/>
            <person name="Formenti G."/>
            <person name="Rhie A."/>
            <person name="Tracey A."/>
            <person name="Sims Y."/>
            <person name="Jarvis E.D."/>
        </authorList>
    </citation>
    <scope>NUCLEOTIDE SEQUENCE [LARGE SCALE GENOMIC DNA]</scope>
</reference>
<reference evidence="10" key="2">
    <citation type="journal article" date="2017" name="Sci. Adv.">
        <title>A tail of two voltages: Proteomic comparison of the three electric organs of the electric eel.</title>
        <authorList>
            <person name="Traeger L.L."/>
            <person name="Sabat G."/>
            <person name="Barrett-Wilt G.A."/>
            <person name="Wells G.B."/>
            <person name="Sussman M.R."/>
        </authorList>
    </citation>
    <scope>NUCLEOTIDE SEQUENCE [LARGE SCALE GENOMIC DNA]</scope>
</reference>
<keyword evidence="3 4" id="KW-1015">Disulfide bond</keyword>
<feature type="compositionally biased region" description="Gly residues" evidence="5">
    <location>
        <begin position="330"/>
        <end position="347"/>
    </location>
</feature>
<dbReference type="Ensembl" id="ENSEEET00000049471.2">
    <property type="protein sequence ID" value="ENSEEEP00000048938.2"/>
    <property type="gene ID" value="ENSEEEG00000023004.2"/>
</dbReference>
<dbReference type="GO" id="GO:0004175">
    <property type="term" value="F:endopeptidase activity"/>
    <property type="evidence" value="ECO:0007669"/>
    <property type="project" value="TreeGrafter"/>
</dbReference>
<dbReference type="PANTHER" id="PTHR24261">
    <property type="entry name" value="PLASMINOGEN-RELATED"/>
    <property type="match status" value="1"/>
</dbReference>
<dbReference type="InterPro" id="IPR038178">
    <property type="entry name" value="Kringle_sf"/>
</dbReference>
<dbReference type="PANTHER" id="PTHR24261:SF7">
    <property type="entry name" value="KRINGLE DOMAIN-CONTAINING PROTEIN"/>
    <property type="match status" value="1"/>
</dbReference>
<dbReference type="SMART" id="SM00130">
    <property type="entry name" value="KR"/>
    <property type="match status" value="1"/>
</dbReference>
<evidence type="ECO:0000256" key="2">
    <source>
        <dbReference type="ARBA" id="ARBA00022729"/>
    </source>
</evidence>
<keyword evidence="6" id="KW-1133">Transmembrane helix</keyword>
<dbReference type="GeneTree" id="ENSGT00390000017774"/>